<dbReference type="InterPro" id="IPR013785">
    <property type="entry name" value="Aldolase_TIM"/>
</dbReference>
<dbReference type="InterPro" id="IPR007197">
    <property type="entry name" value="rSAM"/>
</dbReference>
<keyword evidence="7" id="KW-0663">Pyridoxal phosphate</keyword>
<proteinExistence type="inferred from homology"/>
<dbReference type="GO" id="GO:0003824">
    <property type="term" value="F:catalytic activity"/>
    <property type="evidence" value="ECO:0007669"/>
    <property type="project" value="InterPro"/>
</dbReference>
<keyword evidence="11" id="KW-1185">Reference proteome</keyword>
<evidence type="ECO:0000313" key="10">
    <source>
        <dbReference type="EMBL" id="MRG92378.1"/>
    </source>
</evidence>
<keyword evidence="8" id="KW-0408">Iron</keyword>
<evidence type="ECO:0000256" key="7">
    <source>
        <dbReference type="ARBA" id="ARBA00022898"/>
    </source>
</evidence>
<dbReference type="SFLD" id="SFLDG01070">
    <property type="entry name" value="PLP-dependent"/>
    <property type="match status" value="1"/>
</dbReference>
<evidence type="ECO:0000256" key="8">
    <source>
        <dbReference type="ARBA" id="ARBA00023004"/>
    </source>
</evidence>
<comment type="caution">
    <text evidence="10">The sequence shown here is derived from an EMBL/GenBank/DDBJ whole genome shotgun (WGS) entry which is preliminary data.</text>
</comment>
<dbReference type="SUPFAM" id="SSF102114">
    <property type="entry name" value="Radical SAM enzymes"/>
    <property type="match status" value="1"/>
</dbReference>
<dbReference type="InterPro" id="IPR003739">
    <property type="entry name" value="Lys_aminomutase/Glu_NH3_mut"/>
</dbReference>
<dbReference type="AlphaFoldDB" id="A0A6N7PK40"/>
<evidence type="ECO:0000256" key="1">
    <source>
        <dbReference type="ARBA" id="ARBA00001933"/>
    </source>
</evidence>
<evidence type="ECO:0000313" key="11">
    <source>
        <dbReference type="Proteomes" id="UP000440224"/>
    </source>
</evidence>
<dbReference type="SFLD" id="SFLDS00029">
    <property type="entry name" value="Radical_SAM"/>
    <property type="match status" value="1"/>
</dbReference>
<accession>A0A6N7PK40</accession>
<comment type="cofactor">
    <cofactor evidence="1">
        <name>pyridoxal 5'-phosphate</name>
        <dbReference type="ChEBI" id="CHEBI:597326"/>
    </cofactor>
</comment>
<name>A0A6N7PK40_9BACT</name>
<evidence type="ECO:0000256" key="5">
    <source>
        <dbReference type="ARBA" id="ARBA00022691"/>
    </source>
</evidence>
<dbReference type="GO" id="GO:0046872">
    <property type="term" value="F:metal ion binding"/>
    <property type="evidence" value="ECO:0007669"/>
    <property type="project" value="UniProtKB-KW"/>
</dbReference>
<comment type="similarity">
    <text evidence="3">Belongs to the radical SAM superfamily. KamA family.</text>
</comment>
<evidence type="ECO:0000256" key="4">
    <source>
        <dbReference type="ARBA" id="ARBA00022485"/>
    </source>
</evidence>
<evidence type="ECO:0000256" key="2">
    <source>
        <dbReference type="ARBA" id="ARBA00001966"/>
    </source>
</evidence>
<keyword evidence="9" id="KW-0411">Iron-sulfur</keyword>
<protein>
    <submittedName>
        <fullName evidence="10">Lysine 2,3-aminomutase</fullName>
    </submittedName>
</protein>
<dbReference type="PANTHER" id="PTHR30538">
    <property type="entry name" value="LYSINE 2,3-AMINOMUTASE-RELATED"/>
    <property type="match status" value="1"/>
</dbReference>
<dbReference type="Proteomes" id="UP000440224">
    <property type="component" value="Unassembled WGS sequence"/>
</dbReference>
<sequence length="460" mass="52467">MSLSAKRPSQFKVFRRRDIDSIPQLAALPASERNAMKVVSAVLPFRVNNYVLDELIDWSNIPDDPIYRLTFPHRDMLGDDDFRRMESLLATNPPPAAVEAAAREIQGRLNPHPAGQLEFNVPMLDGQPVRGLQHKYRETVLLFPTQGQTCHAYCTYCFRWPQFVGLDDLKFASNEVDEFVRYIQAHPEVTSVLLTGGDPMVMRTGLLRRYIEPLLALPQVASIRVGTKSMAYWPFRFLDDADADDLLRLFEQVVRAGKNLAFMAHYSHPRELATTAAKEALARVLSTGATVRCQAPLIRHVNDRAEVWEDMWRTQVRAGAVPYYMFIERDTGARHYFEVPLVRAHEIFRDAYARVSGLARTVRGPSMSATPGKVVIDGTPEIMGTKVFALRFTQARDPAWVGRPFFARFDPRATWLDHLRPAFGEKEFFFEPSLERMKYSRENPLKPRTRLSLIDEVGVA</sequence>
<organism evidence="10 11">
    <name type="scientific">Polyangium spumosum</name>
    <dbReference type="NCBI Taxonomy" id="889282"/>
    <lineage>
        <taxon>Bacteria</taxon>
        <taxon>Pseudomonadati</taxon>
        <taxon>Myxococcota</taxon>
        <taxon>Polyangia</taxon>
        <taxon>Polyangiales</taxon>
        <taxon>Polyangiaceae</taxon>
        <taxon>Polyangium</taxon>
    </lineage>
</organism>
<comment type="cofactor">
    <cofactor evidence="2">
        <name>[4Fe-4S] cluster</name>
        <dbReference type="ChEBI" id="CHEBI:49883"/>
    </cofactor>
</comment>
<dbReference type="Gene3D" id="3.20.20.70">
    <property type="entry name" value="Aldolase class I"/>
    <property type="match status" value="1"/>
</dbReference>
<evidence type="ECO:0000256" key="3">
    <source>
        <dbReference type="ARBA" id="ARBA00008703"/>
    </source>
</evidence>
<dbReference type="RefSeq" id="WP_275939138.1">
    <property type="nucleotide sequence ID" value="NZ_WJIE01000003.1"/>
</dbReference>
<evidence type="ECO:0000256" key="9">
    <source>
        <dbReference type="ARBA" id="ARBA00023014"/>
    </source>
</evidence>
<keyword evidence="6" id="KW-0479">Metal-binding</keyword>
<dbReference type="PANTHER" id="PTHR30538:SF0">
    <property type="entry name" value="L-LYSINE 2,3-AMINOMUTASE AQ_1632-RELATED"/>
    <property type="match status" value="1"/>
</dbReference>
<dbReference type="EMBL" id="WJIE01000003">
    <property type="protein sequence ID" value="MRG92378.1"/>
    <property type="molecule type" value="Genomic_DNA"/>
</dbReference>
<keyword evidence="5" id="KW-0949">S-adenosyl-L-methionine</keyword>
<dbReference type="InterPro" id="IPR058240">
    <property type="entry name" value="rSAM_sf"/>
</dbReference>
<gene>
    <name evidence="10" type="ORF">GF068_10615</name>
</gene>
<keyword evidence="4" id="KW-0004">4Fe-4S</keyword>
<dbReference type="GO" id="GO:0051539">
    <property type="term" value="F:4 iron, 4 sulfur cluster binding"/>
    <property type="evidence" value="ECO:0007669"/>
    <property type="project" value="UniProtKB-KW"/>
</dbReference>
<evidence type="ECO:0000256" key="6">
    <source>
        <dbReference type="ARBA" id="ARBA00022723"/>
    </source>
</evidence>
<reference evidence="10 11" key="1">
    <citation type="submission" date="2019-10" db="EMBL/GenBank/DDBJ databases">
        <title>A soil myxobacterium in the family Polyangiaceae.</title>
        <authorList>
            <person name="Li Y."/>
            <person name="Wang J."/>
        </authorList>
    </citation>
    <scope>NUCLEOTIDE SEQUENCE [LARGE SCALE GENOMIC DNA]</scope>
    <source>
        <strain evidence="10 11">DSM 14734</strain>
    </source>
</reference>